<proteinExistence type="predicted"/>
<reference evidence="2 3" key="1">
    <citation type="journal article" date="2014" name="Int. J. Syst. Evol. Microbiol.">
        <title>Complete genome sequence of Corynebacterium casei LMG S-19264T (=DSM 44701T), isolated from a smear-ripened cheese.</title>
        <authorList>
            <consortium name="US DOE Joint Genome Institute (JGI-PGF)"/>
            <person name="Walter F."/>
            <person name="Albersmeier A."/>
            <person name="Kalinowski J."/>
            <person name="Ruckert C."/>
        </authorList>
    </citation>
    <scope>NUCLEOTIDE SEQUENCE [LARGE SCALE GENOMIC DNA]</scope>
    <source>
        <strain evidence="2 3">JCM 4677</strain>
    </source>
</reference>
<dbReference type="KEGG" id="sgm:GCM10017557_09860"/>
<protein>
    <recommendedName>
        <fullName evidence="1">A-factor biosynthesis hotdog domain-containing protein</fullName>
    </recommendedName>
</protein>
<evidence type="ECO:0000313" key="2">
    <source>
        <dbReference type="EMBL" id="BCL26127.1"/>
    </source>
</evidence>
<dbReference type="Proteomes" id="UP000516444">
    <property type="component" value="Chromosome"/>
</dbReference>
<gene>
    <name evidence="2" type="ORF">GCM10017557_09860</name>
</gene>
<evidence type="ECO:0000259" key="1">
    <source>
        <dbReference type="Pfam" id="PF03756"/>
    </source>
</evidence>
<evidence type="ECO:0000313" key="3">
    <source>
        <dbReference type="Proteomes" id="UP000516444"/>
    </source>
</evidence>
<organism evidence="2 3">
    <name type="scientific">Streptomyces aurantiacus</name>
    <dbReference type="NCBI Taxonomy" id="47760"/>
    <lineage>
        <taxon>Bacteria</taxon>
        <taxon>Bacillati</taxon>
        <taxon>Actinomycetota</taxon>
        <taxon>Actinomycetes</taxon>
        <taxon>Kitasatosporales</taxon>
        <taxon>Streptomycetaceae</taxon>
        <taxon>Streptomyces</taxon>
        <taxon>Streptomyces aurantiacus group</taxon>
    </lineage>
</organism>
<dbReference type="EMBL" id="AP023440">
    <property type="protein sequence ID" value="BCL26127.1"/>
    <property type="molecule type" value="Genomic_DNA"/>
</dbReference>
<name>A0A7G1NX15_9ACTN</name>
<keyword evidence="3" id="KW-1185">Reference proteome</keyword>
<feature type="domain" description="A-factor biosynthesis hotdog" evidence="1">
    <location>
        <begin position="64"/>
        <end position="195"/>
    </location>
</feature>
<accession>A0A7G1NX15</accession>
<dbReference type="AlphaFoldDB" id="A0A7G1NX15"/>
<sequence>MPLSQLDLLLEEGLSSDPPLVIVPGQGIEKDERDIVRAKLRRRGLPESMLMDLPLPTLLHRHEVHKHNPENVLIAGLRKVDDQLFRATLRISDRQEMVLDHATGSHVTGMVIQEAVRQMTLAVGERHLLAPLDTARRFVISSLQTTFHKFLLPLPTQVEYTVEELKRKGPNRLRFRGRCDLLQADVLAASGSMDVMVIDGQRADQIEADHIRVTTRALAELYAEKQGVSEHLTLGQGAAS</sequence>
<dbReference type="InterPro" id="IPR005509">
    <property type="entry name" value="AfsA_hotdog_dom"/>
</dbReference>
<dbReference type="Pfam" id="PF03756">
    <property type="entry name" value="AfsA"/>
    <property type="match status" value="1"/>
</dbReference>